<protein>
    <recommendedName>
        <fullName evidence="3">DUF2634 domain-containing protein</fullName>
    </recommendedName>
</protein>
<evidence type="ECO:0000313" key="1">
    <source>
        <dbReference type="EMBL" id="KAB8035849.1"/>
    </source>
</evidence>
<dbReference type="Proteomes" id="UP000437748">
    <property type="component" value="Unassembled WGS sequence"/>
</dbReference>
<dbReference type="OrthoDB" id="9812969at2"/>
<dbReference type="Pfam" id="PF10934">
    <property type="entry name" value="Sheath_initiator"/>
    <property type="match status" value="1"/>
</dbReference>
<organism evidence="1 2">
    <name type="scientific">Silvanigrella paludirubra</name>
    <dbReference type="NCBI Taxonomy" id="2499159"/>
    <lineage>
        <taxon>Bacteria</taxon>
        <taxon>Pseudomonadati</taxon>
        <taxon>Bdellovibrionota</taxon>
        <taxon>Oligoflexia</taxon>
        <taxon>Silvanigrellales</taxon>
        <taxon>Silvanigrellaceae</taxon>
        <taxon>Silvanigrella</taxon>
    </lineage>
</organism>
<dbReference type="InterPro" id="IPR020288">
    <property type="entry name" value="Sheath_initiator"/>
</dbReference>
<evidence type="ECO:0000313" key="2">
    <source>
        <dbReference type="Proteomes" id="UP000437748"/>
    </source>
</evidence>
<dbReference type="RefSeq" id="WP_153421874.1">
    <property type="nucleotide sequence ID" value="NZ_WFLM01000009.1"/>
</dbReference>
<name>A0A6N6VSS5_9BACT</name>
<evidence type="ECO:0008006" key="3">
    <source>
        <dbReference type="Google" id="ProtNLM"/>
    </source>
</evidence>
<reference evidence="1 2" key="1">
    <citation type="submission" date="2019-10" db="EMBL/GenBank/DDBJ databases">
        <title>New species of Slilvanegrellaceae.</title>
        <authorList>
            <person name="Pitt A."/>
            <person name="Hahn M.W."/>
        </authorList>
    </citation>
    <scope>NUCLEOTIDE SEQUENCE [LARGE SCALE GENOMIC DNA]</scope>
    <source>
        <strain evidence="1 2">SP-Ram-0.45-NSY-1</strain>
    </source>
</reference>
<proteinExistence type="predicted"/>
<gene>
    <name evidence="1" type="ORF">GCL60_16600</name>
</gene>
<sequence>MIDLKLDEENDLIINHTGDFELINNEKEYYKQKIKLELNTFYSEWFLDSEVGLAWHEMLGNKDFDEAKLNLYLKKKIEEIDGVKEVEIISSDLNREKRQCNLSLKIKSKNEIIKLNNIKSGNKNG</sequence>
<comment type="caution">
    <text evidence="1">The sequence shown here is derived from an EMBL/GenBank/DDBJ whole genome shotgun (WGS) entry which is preliminary data.</text>
</comment>
<dbReference type="AlphaFoldDB" id="A0A6N6VSS5"/>
<keyword evidence="2" id="KW-1185">Reference proteome</keyword>
<dbReference type="EMBL" id="WFLM01000009">
    <property type="protein sequence ID" value="KAB8035849.1"/>
    <property type="molecule type" value="Genomic_DNA"/>
</dbReference>
<accession>A0A6N6VSS5</accession>